<gene>
    <name evidence="1" type="ORF">DUI87_10247</name>
</gene>
<accession>A0A3M0KHN1</accession>
<evidence type="ECO:0000313" key="1">
    <source>
        <dbReference type="EMBL" id="RMC12722.1"/>
    </source>
</evidence>
<proteinExistence type="predicted"/>
<reference evidence="1 2" key="1">
    <citation type="submission" date="2018-07" db="EMBL/GenBank/DDBJ databases">
        <title>A high quality draft genome assembly of the barn swallow (H. rustica rustica).</title>
        <authorList>
            <person name="Formenti G."/>
            <person name="Chiara M."/>
            <person name="Poveda L."/>
            <person name="Francoijs K.-J."/>
            <person name="Bonisoli-Alquati A."/>
            <person name="Canova L."/>
            <person name="Gianfranceschi L."/>
            <person name="Horner D.S."/>
            <person name="Saino N."/>
        </authorList>
    </citation>
    <scope>NUCLEOTIDE SEQUENCE [LARGE SCALE GENOMIC DNA]</scope>
    <source>
        <strain evidence="1">Chelidonia</strain>
        <tissue evidence="1">Blood</tissue>
    </source>
</reference>
<dbReference type="EMBL" id="QRBI01000106">
    <property type="protein sequence ID" value="RMC12722.1"/>
    <property type="molecule type" value="Genomic_DNA"/>
</dbReference>
<dbReference type="Proteomes" id="UP000269221">
    <property type="component" value="Unassembled WGS sequence"/>
</dbReference>
<evidence type="ECO:0000313" key="2">
    <source>
        <dbReference type="Proteomes" id="UP000269221"/>
    </source>
</evidence>
<protein>
    <submittedName>
        <fullName evidence="1">Uncharacterized protein</fullName>
    </submittedName>
</protein>
<comment type="caution">
    <text evidence="1">The sequence shown here is derived from an EMBL/GenBank/DDBJ whole genome shotgun (WGS) entry which is preliminary data.</text>
</comment>
<dbReference type="AlphaFoldDB" id="A0A3M0KHN1"/>
<sequence>MTFSYGGLGELEELDFPLLYRSNPFDCHKGNADFSVTLPARTEVMMSCPSGLSATSSNMVMNTMFLALQFTIVQTAGIN</sequence>
<name>A0A3M0KHN1_HIRRU</name>
<organism evidence="1 2">
    <name type="scientific">Hirundo rustica rustica</name>
    <dbReference type="NCBI Taxonomy" id="333673"/>
    <lineage>
        <taxon>Eukaryota</taxon>
        <taxon>Metazoa</taxon>
        <taxon>Chordata</taxon>
        <taxon>Craniata</taxon>
        <taxon>Vertebrata</taxon>
        <taxon>Euteleostomi</taxon>
        <taxon>Archelosauria</taxon>
        <taxon>Archosauria</taxon>
        <taxon>Dinosauria</taxon>
        <taxon>Saurischia</taxon>
        <taxon>Theropoda</taxon>
        <taxon>Coelurosauria</taxon>
        <taxon>Aves</taxon>
        <taxon>Neognathae</taxon>
        <taxon>Neoaves</taxon>
        <taxon>Telluraves</taxon>
        <taxon>Australaves</taxon>
        <taxon>Passeriformes</taxon>
        <taxon>Sylvioidea</taxon>
        <taxon>Hirundinidae</taxon>
        <taxon>Hirundo</taxon>
    </lineage>
</organism>
<keyword evidence="2" id="KW-1185">Reference proteome</keyword>